<name>A0A1F6CA54_HANXR</name>
<feature type="region of interest" description="Disordered" evidence="1">
    <location>
        <begin position="577"/>
        <end position="627"/>
    </location>
</feature>
<dbReference type="PANTHER" id="PTHR11365">
    <property type="entry name" value="5-OXOPROLINASE RELATED"/>
    <property type="match status" value="1"/>
</dbReference>
<evidence type="ECO:0000313" key="3">
    <source>
        <dbReference type="EMBL" id="OGG46035.1"/>
    </source>
</evidence>
<dbReference type="InterPro" id="IPR045079">
    <property type="entry name" value="Oxoprolinase-like"/>
</dbReference>
<evidence type="ECO:0000313" key="4">
    <source>
        <dbReference type="Proteomes" id="UP000178606"/>
    </source>
</evidence>
<dbReference type="PANTHER" id="PTHR11365:SF23">
    <property type="entry name" value="HYPOTHETICAL 5-OXOPROLINASE (EUROFUNG)-RELATED"/>
    <property type="match status" value="1"/>
</dbReference>
<evidence type="ECO:0000259" key="2">
    <source>
        <dbReference type="SMART" id="SM00746"/>
    </source>
</evidence>
<accession>A0A1F6CA54</accession>
<dbReference type="Proteomes" id="UP000178606">
    <property type="component" value="Unassembled WGS sequence"/>
</dbReference>
<proteinExistence type="predicted"/>
<dbReference type="EMBL" id="MFKF01000346">
    <property type="protein sequence ID" value="OGG46035.1"/>
    <property type="molecule type" value="Genomic_DNA"/>
</dbReference>
<gene>
    <name evidence="3" type="ORF">A3F84_01825</name>
</gene>
<comment type="caution">
    <text evidence="3">The sequence shown here is derived from an EMBL/GenBank/DDBJ whole genome shotgun (WGS) entry which is preliminary data.</text>
</comment>
<dbReference type="GO" id="GO:0005829">
    <property type="term" value="C:cytosol"/>
    <property type="evidence" value="ECO:0007669"/>
    <property type="project" value="TreeGrafter"/>
</dbReference>
<dbReference type="GO" id="GO:0017168">
    <property type="term" value="F:5-oxoprolinase (ATP-hydrolyzing) activity"/>
    <property type="evidence" value="ECO:0007669"/>
    <property type="project" value="TreeGrafter"/>
</dbReference>
<organism evidence="3 4">
    <name type="scientific">Handelsmanbacteria sp. (strain RIFCSPLOWO2_12_FULL_64_10)</name>
    <dbReference type="NCBI Taxonomy" id="1817868"/>
    <lineage>
        <taxon>Bacteria</taxon>
        <taxon>Candidatus Handelsmaniibacteriota</taxon>
    </lineage>
</organism>
<dbReference type="SMART" id="SM00746">
    <property type="entry name" value="TRASH"/>
    <property type="match status" value="1"/>
</dbReference>
<reference evidence="3 4" key="1">
    <citation type="journal article" date="2016" name="Nat. Commun.">
        <title>Thousands of microbial genomes shed light on interconnected biogeochemical processes in an aquifer system.</title>
        <authorList>
            <person name="Anantharaman K."/>
            <person name="Brown C.T."/>
            <person name="Hug L.A."/>
            <person name="Sharon I."/>
            <person name="Castelle C.J."/>
            <person name="Probst A.J."/>
            <person name="Thomas B.C."/>
            <person name="Singh A."/>
            <person name="Wilkins M.J."/>
            <person name="Karaoz U."/>
            <person name="Brodie E.L."/>
            <person name="Williams K.H."/>
            <person name="Hubbard S.S."/>
            <person name="Banfield J.F."/>
        </authorList>
    </citation>
    <scope>NUCLEOTIDE SEQUENCE [LARGE SCALE GENOMIC DNA]</scope>
    <source>
        <strain evidence="4">RIFCSPLOWO2_12_FULL_64_10</strain>
    </source>
</reference>
<sequence length="695" mass="75945">MTDRSPDLTLDQVTLTVIDNYLTTTCREMGLAMMRTAYSPIFNESLDFSCVMFDSRGRMIAQAEFCPSQIGTIKYTVEWMLEELGYDVYKPGDILLMNDPYRGSGHVPEHTILKAVFHEGRIVAFVANCAHLAEPGAKAPGGLAGDATDIFQEGLRIPPVWLMREGKDQDDIWKIILSNHRTPMVSYGDLKAMIGSVHVAETRLLNLIRSYGLDTVSAASQDLIAIAERRMREEIRRIPDGVYEFEDVIEDDGVTPDTSYVIRCAVLVEGDELTADFTGSSPQCAGPMNATYAVTGSAVYNALLHLTDPTIPRNEGCYRPVHIVAPPGTIVNCQYPAALVGGNTEVSPRVTDIVFGALAQAIPDRVPASLGGTSCCFLFGGTHPDTGQLYSHFHFEGIGWGGRPTKDGNSQVIVINGNCRNTPVEIFETRYPLAIESYRLLEDSGGPGHHRGGLGIERIFTVRSPEITVSAIFNRMLVQPFGLHGGRPGMSSGIHVRRAGEQAWRTFKEAFGTTSPSKFSGIVLKQGDQVRIIAPGGGGWGDPLKREPERVLRDVTEGLVTPTSALKDYGIEVSETAPGKFAVNPRPPSRKGEGERSSPPNPSLTGGMGEKGKYLSPTLPLSHSPIPGGGQGVGEWIERDPGYLSFDVYNCAYCGKLIPRRIWMEELDGKRHPFCNPTCHERLVHRREKAVSSKQ</sequence>
<evidence type="ECO:0000256" key="1">
    <source>
        <dbReference type="SAM" id="MobiDB-lite"/>
    </source>
</evidence>
<dbReference type="GO" id="GO:0006749">
    <property type="term" value="P:glutathione metabolic process"/>
    <property type="evidence" value="ECO:0007669"/>
    <property type="project" value="TreeGrafter"/>
</dbReference>
<dbReference type="InterPro" id="IPR003692">
    <property type="entry name" value="Hydantoinase_B"/>
</dbReference>
<dbReference type="InterPro" id="IPR011017">
    <property type="entry name" value="TRASH_dom"/>
</dbReference>
<dbReference type="Pfam" id="PF02538">
    <property type="entry name" value="Hydantoinase_B"/>
    <property type="match status" value="1"/>
</dbReference>
<dbReference type="AlphaFoldDB" id="A0A1F6CA54"/>
<feature type="domain" description="TRASH" evidence="2">
    <location>
        <begin position="651"/>
        <end position="687"/>
    </location>
</feature>
<protein>
    <recommendedName>
        <fullName evidence="2">TRASH domain-containing protein</fullName>
    </recommendedName>
</protein>